<dbReference type="KEGG" id="bcd:BARCL_0196"/>
<feature type="chain" id="PRO_5003216066" evidence="6">
    <location>
        <begin position="23"/>
        <end position="292"/>
    </location>
</feature>
<feature type="domain" description="Outer membrane protein beta-barrel" evidence="7">
    <location>
        <begin position="11"/>
        <end position="292"/>
    </location>
</feature>
<dbReference type="InterPro" id="IPR051692">
    <property type="entry name" value="OMP-like"/>
</dbReference>
<evidence type="ECO:0000259" key="7">
    <source>
        <dbReference type="Pfam" id="PF13505"/>
    </source>
</evidence>
<accession>E6YG89</accession>
<dbReference type="PANTHER" id="PTHR34001:SF3">
    <property type="entry name" value="BLL7405 PROTEIN"/>
    <property type="match status" value="1"/>
</dbReference>
<feature type="signal peptide" evidence="6">
    <location>
        <begin position="1"/>
        <end position="22"/>
    </location>
</feature>
<reference evidence="9" key="1">
    <citation type="submission" date="2009-11" db="EMBL/GenBank/DDBJ databases">
        <title>Genome sequencing of Bartonella species and comparative genomics.</title>
        <authorList>
            <person name="Engel P."/>
            <person name="Salzburger W."/>
            <person name="Marius L."/>
            <person name="Chao-Chin C."/>
            <person name="Soichi M."/>
            <person name="Christa L."/>
            <person name="Alexandra C."/>
            <person name="Aurelie L."/>
            <person name="Claudine M."/>
            <person name="Stephan S.C."/>
            <person name="Christoph D."/>
        </authorList>
    </citation>
    <scope>NUCLEOTIDE SEQUENCE [LARGE SCALE GENOMIC DNA]</scope>
    <source>
        <strain evidence="9">CIP 104772 / 73</strain>
    </source>
</reference>
<dbReference type="GO" id="GO:0009279">
    <property type="term" value="C:cell outer membrane"/>
    <property type="evidence" value="ECO:0007669"/>
    <property type="project" value="UniProtKB-SubCell"/>
</dbReference>
<keyword evidence="3" id="KW-0472">Membrane</keyword>
<dbReference type="InterPro" id="IPR027385">
    <property type="entry name" value="Beta-barrel_OMP"/>
</dbReference>
<evidence type="ECO:0000256" key="2">
    <source>
        <dbReference type="ARBA" id="ARBA00022729"/>
    </source>
</evidence>
<dbReference type="EMBL" id="FN645454">
    <property type="protein sequence ID" value="CBI75877.1"/>
    <property type="molecule type" value="Genomic_DNA"/>
</dbReference>
<keyword evidence="4" id="KW-0998">Cell outer membrane</keyword>
<dbReference type="AlphaFoldDB" id="E6YG89"/>
<dbReference type="RefSeq" id="WP_013544547.1">
    <property type="nucleotide sequence ID" value="NC_014932.1"/>
</dbReference>
<dbReference type="Proteomes" id="UP000009101">
    <property type="component" value="Chromosome"/>
</dbReference>
<dbReference type="HOGENOM" id="CLU_037100_4_2_5"/>
<comment type="subcellular location">
    <subcellularLocation>
        <location evidence="1">Cell outer membrane</location>
    </subcellularLocation>
</comment>
<reference evidence="8 9" key="2">
    <citation type="journal article" date="2011" name="PLoS Genet.">
        <title>Parallel evolution of a type IV secretion system in radiating lineages of the host-restricted bacterial pathogen Bartonella.</title>
        <authorList>
            <person name="Engel P."/>
            <person name="Salzburger W."/>
            <person name="Liesch M."/>
            <person name="Chang C.C."/>
            <person name="Maruyama S."/>
            <person name="Lanz C."/>
            <person name="Calteau A."/>
            <person name="Lajus A."/>
            <person name="Medigue C."/>
            <person name="Schuster S.C."/>
            <person name="Dehio C."/>
        </authorList>
    </citation>
    <scope>NUCLEOTIDE SEQUENCE [LARGE SCALE GENOMIC DNA]</scope>
    <source>
        <strain evidence="9">CIP 104772 / 73</strain>
    </source>
</reference>
<dbReference type="Gene3D" id="2.40.160.20">
    <property type="match status" value="1"/>
</dbReference>
<sequence length="292" mass="32021">MNMKCLMTASVVALMTAYAAQAADITVPQETGETIVVAPAFSWTGFYVGGQIGGFSSKTSFSSRDGDDSKKWLPLHKDLWSKPSGFTGGFYTGSNVDLGNGLILGVDTDVIWSGRKDEKTHEVTVELEDKDKNKHQEKSVSRSPVVFADGEEKEVEITKYGHTLKEKWAGATRIRIGFAADRIMPYVAGGVAYTQLQDSFSTSVSRQKVSGAKAERADKEPSAEPNTVNTVDESKTMIGYTLGAGVDFAMTDNVVLRAEYRYSDFGKKKLHNDKLEVNYKANDFRVGVAYKF</sequence>
<dbReference type="PANTHER" id="PTHR34001">
    <property type="entry name" value="BLL7405 PROTEIN"/>
    <property type="match status" value="1"/>
</dbReference>
<dbReference type="OrthoDB" id="9815357at2"/>
<keyword evidence="2 6" id="KW-0732">Signal</keyword>
<evidence type="ECO:0000256" key="6">
    <source>
        <dbReference type="SAM" id="SignalP"/>
    </source>
</evidence>
<protein>
    <submittedName>
        <fullName evidence="8">Pap31</fullName>
    </submittedName>
</protein>
<dbReference type="eggNOG" id="COG3637">
    <property type="taxonomic scope" value="Bacteria"/>
</dbReference>
<evidence type="ECO:0000256" key="3">
    <source>
        <dbReference type="ARBA" id="ARBA00023136"/>
    </source>
</evidence>
<name>E6YG89_BARC7</name>
<evidence type="ECO:0000313" key="9">
    <source>
        <dbReference type="Proteomes" id="UP000009101"/>
    </source>
</evidence>
<evidence type="ECO:0000256" key="1">
    <source>
        <dbReference type="ARBA" id="ARBA00004442"/>
    </source>
</evidence>
<keyword evidence="9" id="KW-1185">Reference proteome</keyword>
<dbReference type="Pfam" id="PF13505">
    <property type="entry name" value="OMP_b-brl"/>
    <property type="match status" value="1"/>
</dbReference>
<dbReference type="InterPro" id="IPR011250">
    <property type="entry name" value="OMP/PagP_B-barrel"/>
</dbReference>
<organism evidence="8 9">
    <name type="scientific">Bartonella clarridgeiae (strain CCUG 45776 / CIP 104772 / 73)</name>
    <dbReference type="NCBI Taxonomy" id="696125"/>
    <lineage>
        <taxon>Bacteria</taxon>
        <taxon>Pseudomonadati</taxon>
        <taxon>Pseudomonadota</taxon>
        <taxon>Alphaproteobacteria</taxon>
        <taxon>Hyphomicrobiales</taxon>
        <taxon>Bartonellaceae</taxon>
        <taxon>Bartonella</taxon>
    </lineage>
</organism>
<evidence type="ECO:0000256" key="4">
    <source>
        <dbReference type="ARBA" id="ARBA00023237"/>
    </source>
</evidence>
<comment type="similarity">
    <text evidence="5">Belongs to the Omp25/RopB family.</text>
</comment>
<proteinExistence type="inferred from homology"/>
<gene>
    <name evidence="8" type="primary">pap</name>
    <name evidence="8" type="ordered locus">BARCL_0196</name>
</gene>
<dbReference type="STRING" id="696125.BARCL_0196"/>
<dbReference type="SUPFAM" id="SSF56925">
    <property type="entry name" value="OMPA-like"/>
    <property type="match status" value="1"/>
</dbReference>
<evidence type="ECO:0000256" key="5">
    <source>
        <dbReference type="ARBA" id="ARBA00038306"/>
    </source>
</evidence>
<evidence type="ECO:0000313" key="8">
    <source>
        <dbReference type="EMBL" id="CBI75877.1"/>
    </source>
</evidence>